<sequence>MLFAGEAVSALWKSALWKSNPSISLKVSFISIQIHRKYAMVTVATTLVPSLMEATIRTLLWNLPERPSRAVSETLTAADTDGGRH</sequence>
<gene>
    <name evidence="1" type="ORF">AVDCRST_MAG56-5527</name>
</gene>
<accession>A0A6J4KCN1</accession>
<dbReference type="AlphaFoldDB" id="A0A6J4KCN1"/>
<dbReference type="EMBL" id="CADCTQ010000459">
    <property type="protein sequence ID" value="CAA9302238.1"/>
    <property type="molecule type" value="Genomic_DNA"/>
</dbReference>
<evidence type="ECO:0000313" key="1">
    <source>
        <dbReference type="EMBL" id="CAA9302238.1"/>
    </source>
</evidence>
<protein>
    <submittedName>
        <fullName evidence="1">Uncharacterized protein</fullName>
    </submittedName>
</protein>
<name>A0A6J4KCN1_9SPHI</name>
<proteinExistence type="predicted"/>
<reference evidence="1" key="1">
    <citation type="submission" date="2020-02" db="EMBL/GenBank/DDBJ databases">
        <authorList>
            <person name="Meier V. D."/>
        </authorList>
    </citation>
    <scope>NUCLEOTIDE SEQUENCE</scope>
    <source>
        <strain evidence="1">AVDCRST_MAG56</strain>
    </source>
</reference>
<organism evidence="1">
    <name type="scientific">uncultured Cytophagales bacterium</name>
    <dbReference type="NCBI Taxonomy" id="158755"/>
    <lineage>
        <taxon>Bacteria</taxon>
        <taxon>Pseudomonadati</taxon>
        <taxon>Bacteroidota</taxon>
        <taxon>Sphingobacteriia</taxon>
        <taxon>Sphingobacteriales</taxon>
        <taxon>environmental samples</taxon>
    </lineage>
</organism>